<dbReference type="AlphaFoldDB" id="A0A151MJJ0"/>
<comment type="caution">
    <text evidence="1">The sequence shown here is derived from an EMBL/GenBank/DDBJ whole genome shotgun (WGS) entry which is preliminary data.</text>
</comment>
<dbReference type="Proteomes" id="UP000050525">
    <property type="component" value="Unassembled WGS sequence"/>
</dbReference>
<gene>
    <name evidence="1" type="ORF">Y1Q_0017799</name>
</gene>
<organism evidence="1 2">
    <name type="scientific">Alligator mississippiensis</name>
    <name type="common">American alligator</name>
    <dbReference type="NCBI Taxonomy" id="8496"/>
    <lineage>
        <taxon>Eukaryota</taxon>
        <taxon>Metazoa</taxon>
        <taxon>Chordata</taxon>
        <taxon>Craniata</taxon>
        <taxon>Vertebrata</taxon>
        <taxon>Euteleostomi</taxon>
        <taxon>Archelosauria</taxon>
        <taxon>Archosauria</taxon>
        <taxon>Crocodylia</taxon>
        <taxon>Alligatoridae</taxon>
        <taxon>Alligatorinae</taxon>
        <taxon>Alligator</taxon>
    </lineage>
</organism>
<dbReference type="EMBL" id="AKHW03006032">
    <property type="protein sequence ID" value="KYO24708.1"/>
    <property type="molecule type" value="Genomic_DNA"/>
</dbReference>
<sequence length="119" mass="13438">MPWTASACKEPCSLDLAQETRIKKSILATGTKQLLLNEGMQVQLQLFPLLLCGTVSSPDMLVPWCWSYSIAGRTSAILHSSSVKWSMAVAWPHCRQQEYGSRPHHVQSERQIMENPDPW</sequence>
<proteinExistence type="predicted"/>
<reference evidence="1 2" key="1">
    <citation type="journal article" date="2012" name="Genome Biol.">
        <title>Sequencing three crocodilian genomes to illuminate the evolution of archosaurs and amniotes.</title>
        <authorList>
            <person name="St John J.A."/>
            <person name="Braun E.L."/>
            <person name="Isberg S.R."/>
            <person name="Miles L.G."/>
            <person name="Chong A.Y."/>
            <person name="Gongora J."/>
            <person name="Dalzell P."/>
            <person name="Moran C."/>
            <person name="Bed'hom B."/>
            <person name="Abzhanov A."/>
            <person name="Burgess S.C."/>
            <person name="Cooksey A.M."/>
            <person name="Castoe T.A."/>
            <person name="Crawford N.G."/>
            <person name="Densmore L.D."/>
            <person name="Drew J.C."/>
            <person name="Edwards S.V."/>
            <person name="Faircloth B.C."/>
            <person name="Fujita M.K."/>
            <person name="Greenwold M.J."/>
            <person name="Hoffmann F.G."/>
            <person name="Howard J.M."/>
            <person name="Iguchi T."/>
            <person name="Janes D.E."/>
            <person name="Khan S.Y."/>
            <person name="Kohno S."/>
            <person name="de Koning A.J."/>
            <person name="Lance S.L."/>
            <person name="McCarthy F.M."/>
            <person name="McCormack J.E."/>
            <person name="Merchant M.E."/>
            <person name="Peterson D.G."/>
            <person name="Pollock D.D."/>
            <person name="Pourmand N."/>
            <person name="Raney B.J."/>
            <person name="Roessler K.A."/>
            <person name="Sanford J.R."/>
            <person name="Sawyer R.H."/>
            <person name="Schmidt C.J."/>
            <person name="Triplett E.W."/>
            <person name="Tuberville T.D."/>
            <person name="Venegas-Anaya M."/>
            <person name="Howard J.T."/>
            <person name="Jarvis E.D."/>
            <person name="Guillette L.J.Jr."/>
            <person name="Glenn T.C."/>
            <person name="Green R.E."/>
            <person name="Ray D.A."/>
        </authorList>
    </citation>
    <scope>NUCLEOTIDE SEQUENCE [LARGE SCALE GENOMIC DNA]</scope>
    <source>
        <strain evidence="1">KSC_2009_1</strain>
    </source>
</reference>
<protein>
    <submittedName>
        <fullName evidence="1">Uncharacterized protein</fullName>
    </submittedName>
</protein>
<name>A0A151MJJ0_ALLMI</name>
<evidence type="ECO:0000313" key="1">
    <source>
        <dbReference type="EMBL" id="KYO24708.1"/>
    </source>
</evidence>
<evidence type="ECO:0000313" key="2">
    <source>
        <dbReference type="Proteomes" id="UP000050525"/>
    </source>
</evidence>
<keyword evidence="2" id="KW-1185">Reference proteome</keyword>
<accession>A0A151MJJ0</accession>